<dbReference type="PIRSF" id="PIRSF005572">
    <property type="entry name" value="NifS"/>
    <property type="match status" value="1"/>
</dbReference>
<dbReference type="SUPFAM" id="SSF53383">
    <property type="entry name" value="PLP-dependent transferases"/>
    <property type="match status" value="1"/>
</dbReference>
<dbReference type="Proteomes" id="UP000769766">
    <property type="component" value="Unassembled WGS sequence"/>
</dbReference>
<name>A0A932CPD2_UNCTE</name>
<comment type="similarity">
    <text evidence="3">Belongs to the class-V pyridoxal-phosphate-dependent aminotransferase family. NifS/IscS subfamily.</text>
</comment>
<dbReference type="PANTHER" id="PTHR11601">
    <property type="entry name" value="CYSTEINE DESULFURYLASE FAMILY MEMBER"/>
    <property type="match status" value="1"/>
</dbReference>
<evidence type="ECO:0000256" key="2">
    <source>
        <dbReference type="ARBA" id="ARBA00003120"/>
    </source>
</evidence>
<dbReference type="InterPro" id="IPR000192">
    <property type="entry name" value="Aminotrans_V_dom"/>
</dbReference>
<evidence type="ECO:0000313" key="13">
    <source>
        <dbReference type="EMBL" id="MBI2877013.1"/>
    </source>
</evidence>
<keyword evidence="9" id="KW-0411">Iron-sulfur</keyword>
<dbReference type="EC" id="2.8.1.7" evidence="4"/>
<comment type="function">
    <text evidence="2">Catalyzes the removal of elemental sulfur atoms from cysteine to produce alanine. Seems to participate in the biosynthesis of the nitrogenase metalloclusters by providing the inorganic sulfur required for the Fe-S core formation.</text>
</comment>
<gene>
    <name evidence="13" type="ORF">HYY20_09045</name>
</gene>
<keyword evidence="8" id="KW-0408">Iron</keyword>
<evidence type="ECO:0000256" key="5">
    <source>
        <dbReference type="ARBA" id="ARBA00022679"/>
    </source>
</evidence>
<comment type="cofactor">
    <cofactor evidence="1 11">
        <name>pyridoxal 5'-phosphate</name>
        <dbReference type="ChEBI" id="CHEBI:597326"/>
    </cofactor>
</comment>
<keyword evidence="7" id="KW-0663">Pyridoxal phosphate</keyword>
<dbReference type="InterPro" id="IPR015424">
    <property type="entry name" value="PyrdxlP-dep_Trfase"/>
</dbReference>
<comment type="catalytic activity">
    <reaction evidence="10">
        <text>(sulfur carrier)-H + L-cysteine = (sulfur carrier)-SH + L-alanine</text>
        <dbReference type="Rhea" id="RHEA:43892"/>
        <dbReference type="Rhea" id="RHEA-COMP:14737"/>
        <dbReference type="Rhea" id="RHEA-COMP:14739"/>
        <dbReference type="ChEBI" id="CHEBI:29917"/>
        <dbReference type="ChEBI" id="CHEBI:35235"/>
        <dbReference type="ChEBI" id="CHEBI:57972"/>
        <dbReference type="ChEBI" id="CHEBI:64428"/>
        <dbReference type="EC" id="2.8.1.7"/>
    </reaction>
</comment>
<dbReference type="PROSITE" id="PS00595">
    <property type="entry name" value="AA_TRANSFER_CLASS_5"/>
    <property type="match status" value="1"/>
</dbReference>
<dbReference type="PANTHER" id="PTHR11601:SF34">
    <property type="entry name" value="CYSTEINE DESULFURASE"/>
    <property type="match status" value="1"/>
</dbReference>
<keyword evidence="6" id="KW-0479">Metal-binding</keyword>
<reference evidence="13" key="1">
    <citation type="submission" date="2020-07" db="EMBL/GenBank/DDBJ databases">
        <title>Huge and variable diversity of episymbiotic CPR bacteria and DPANN archaea in groundwater ecosystems.</title>
        <authorList>
            <person name="He C.Y."/>
            <person name="Keren R."/>
            <person name="Whittaker M."/>
            <person name="Farag I.F."/>
            <person name="Doudna J."/>
            <person name="Cate J.H.D."/>
            <person name="Banfield J.F."/>
        </authorList>
    </citation>
    <scope>NUCLEOTIDE SEQUENCE</scope>
    <source>
        <strain evidence="13">NC_groundwater_672_Ag_B-0.1um_62_36</strain>
    </source>
</reference>
<dbReference type="GO" id="GO:0046872">
    <property type="term" value="F:metal ion binding"/>
    <property type="evidence" value="ECO:0007669"/>
    <property type="project" value="UniProtKB-KW"/>
</dbReference>
<evidence type="ECO:0000256" key="6">
    <source>
        <dbReference type="ARBA" id="ARBA00022723"/>
    </source>
</evidence>
<keyword evidence="13" id="KW-0032">Aminotransferase</keyword>
<feature type="non-terminal residue" evidence="13">
    <location>
        <position position="309"/>
    </location>
</feature>
<accession>A0A932CPD2</accession>
<dbReference type="Gene3D" id="3.90.1150.10">
    <property type="entry name" value="Aspartate Aminotransferase, domain 1"/>
    <property type="match status" value="1"/>
</dbReference>
<feature type="domain" description="Aminotransferase class V" evidence="12">
    <location>
        <begin position="4"/>
        <end position="307"/>
    </location>
</feature>
<dbReference type="InterPro" id="IPR020578">
    <property type="entry name" value="Aminotrans_V_PyrdxlP_BS"/>
</dbReference>
<evidence type="ECO:0000256" key="9">
    <source>
        <dbReference type="ARBA" id="ARBA00023014"/>
    </source>
</evidence>
<evidence type="ECO:0000256" key="1">
    <source>
        <dbReference type="ARBA" id="ARBA00001933"/>
    </source>
</evidence>
<evidence type="ECO:0000256" key="10">
    <source>
        <dbReference type="ARBA" id="ARBA00050776"/>
    </source>
</evidence>
<dbReference type="GO" id="GO:0051536">
    <property type="term" value="F:iron-sulfur cluster binding"/>
    <property type="evidence" value="ECO:0007669"/>
    <property type="project" value="UniProtKB-KW"/>
</dbReference>
<dbReference type="InterPro" id="IPR015421">
    <property type="entry name" value="PyrdxlP-dep_Trfase_major"/>
</dbReference>
<dbReference type="InterPro" id="IPR016454">
    <property type="entry name" value="Cysteine_dSase"/>
</dbReference>
<proteinExistence type="inferred from homology"/>
<sequence>MRKVYLDNNATTSLAPEVLEAMLPFYREEFGNPSSIHAFGRGVRVAIDEAREAVAHLLGAEPGEIVFTSGGTEADNFAIKGIAYACQESGRHIITSTIEHPAVLNTCQYLEERGFRVTYLPVDGQGLVDPEDLRKAIDRETILITIMHANNETGALQPIRAIGEIAQERGICFHTDAVQSVGKFPFQVKELGVDLLSLSAHKIHGPKGVGALYLKKGTRLHPLLHGGHHEHGWRAGTENTAGIAGLGRACRLAAQGLSEEAQRLTALRDRLEQGIQERIPQARLNGHPTQRLPNTLNCSFWGVEGESLL</sequence>
<dbReference type="AlphaFoldDB" id="A0A932CPD2"/>
<protein>
    <recommendedName>
        <fullName evidence="4">cysteine desulfurase</fullName>
        <ecNumber evidence="4">2.8.1.7</ecNumber>
    </recommendedName>
</protein>
<dbReference type="GO" id="GO:0008483">
    <property type="term" value="F:transaminase activity"/>
    <property type="evidence" value="ECO:0007669"/>
    <property type="project" value="UniProtKB-KW"/>
</dbReference>
<dbReference type="InterPro" id="IPR015422">
    <property type="entry name" value="PyrdxlP-dep_Trfase_small"/>
</dbReference>
<organism evidence="13 14">
    <name type="scientific">Tectimicrobiota bacterium</name>
    <dbReference type="NCBI Taxonomy" id="2528274"/>
    <lineage>
        <taxon>Bacteria</taxon>
        <taxon>Pseudomonadati</taxon>
        <taxon>Nitrospinota/Tectimicrobiota group</taxon>
        <taxon>Candidatus Tectimicrobiota</taxon>
    </lineage>
</organism>
<dbReference type="Gene3D" id="3.40.640.10">
    <property type="entry name" value="Type I PLP-dependent aspartate aminotransferase-like (Major domain)"/>
    <property type="match status" value="1"/>
</dbReference>
<evidence type="ECO:0000313" key="14">
    <source>
        <dbReference type="Proteomes" id="UP000769766"/>
    </source>
</evidence>
<dbReference type="FunFam" id="3.40.640.10:FF:000084">
    <property type="entry name" value="IscS-like cysteine desulfurase"/>
    <property type="match status" value="1"/>
</dbReference>
<evidence type="ECO:0000256" key="8">
    <source>
        <dbReference type="ARBA" id="ARBA00023004"/>
    </source>
</evidence>
<evidence type="ECO:0000256" key="7">
    <source>
        <dbReference type="ARBA" id="ARBA00022898"/>
    </source>
</evidence>
<evidence type="ECO:0000256" key="3">
    <source>
        <dbReference type="ARBA" id="ARBA00006490"/>
    </source>
</evidence>
<keyword evidence="5" id="KW-0808">Transferase</keyword>
<evidence type="ECO:0000259" key="12">
    <source>
        <dbReference type="Pfam" id="PF00266"/>
    </source>
</evidence>
<evidence type="ECO:0000256" key="11">
    <source>
        <dbReference type="RuleBase" id="RU004504"/>
    </source>
</evidence>
<comment type="caution">
    <text evidence="13">The sequence shown here is derived from an EMBL/GenBank/DDBJ whole genome shotgun (WGS) entry which is preliminary data.</text>
</comment>
<dbReference type="Pfam" id="PF00266">
    <property type="entry name" value="Aminotran_5"/>
    <property type="match status" value="1"/>
</dbReference>
<evidence type="ECO:0000256" key="4">
    <source>
        <dbReference type="ARBA" id="ARBA00012239"/>
    </source>
</evidence>
<dbReference type="GO" id="GO:0031071">
    <property type="term" value="F:cysteine desulfurase activity"/>
    <property type="evidence" value="ECO:0007669"/>
    <property type="project" value="UniProtKB-EC"/>
</dbReference>
<dbReference type="EMBL" id="JACPRF010000273">
    <property type="protein sequence ID" value="MBI2877013.1"/>
    <property type="molecule type" value="Genomic_DNA"/>
</dbReference>